<evidence type="ECO:0000313" key="5">
    <source>
        <dbReference type="RefSeq" id="XP_022310664.1"/>
    </source>
</evidence>
<feature type="compositionally biased region" description="Basic and acidic residues" evidence="1">
    <location>
        <begin position="384"/>
        <end position="426"/>
    </location>
</feature>
<keyword evidence="3" id="KW-1185">Reference proteome</keyword>
<dbReference type="Gene3D" id="1.10.150.50">
    <property type="entry name" value="Transcription Factor, Ets-1"/>
    <property type="match status" value="1"/>
</dbReference>
<proteinExistence type="predicted"/>
<dbReference type="SUPFAM" id="SSF47769">
    <property type="entry name" value="SAM/Pointed domain"/>
    <property type="match status" value="1"/>
</dbReference>
<dbReference type="KEGG" id="cvn:111115921"/>
<gene>
    <name evidence="4 5" type="primary">LOC111115921</name>
</gene>
<reference evidence="4 5" key="2">
    <citation type="submission" date="2025-04" db="UniProtKB">
        <authorList>
            <consortium name="RefSeq"/>
        </authorList>
    </citation>
    <scope>IDENTIFICATION</scope>
    <source>
        <tissue evidence="4 5">Whole sample</tissue>
    </source>
</reference>
<dbReference type="Proteomes" id="UP000694844">
    <property type="component" value="Chromosome 1"/>
</dbReference>
<dbReference type="OrthoDB" id="6158441at2759"/>
<feature type="domain" description="SAM" evidence="2">
    <location>
        <begin position="469"/>
        <end position="515"/>
    </location>
</feature>
<reference evidence="3" key="1">
    <citation type="submission" date="2024-06" db="UniProtKB">
        <authorList>
            <consortium name="RefSeq"/>
        </authorList>
    </citation>
    <scope>NUCLEOTIDE SEQUENCE [LARGE SCALE GENOMIC DNA]</scope>
</reference>
<evidence type="ECO:0000259" key="2">
    <source>
        <dbReference type="PROSITE" id="PS50105"/>
    </source>
</evidence>
<dbReference type="AlphaFoldDB" id="A0A8B8C6B7"/>
<dbReference type="GeneID" id="111115921"/>
<dbReference type="PROSITE" id="PS50105">
    <property type="entry name" value="SAM_DOMAIN"/>
    <property type="match status" value="1"/>
</dbReference>
<name>A0A8B8C6B7_CRAVI</name>
<accession>A0A8B8C6B7</accession>
<dbReference type="Pfam" id="PF00536">
    <property type="entry name" value="SAM_1"/>
    <property type="match status" value="1"/>
</dbReference>
<dbReference type="RefSeq" id="XP_022310582.1">
    <property type="nucleotide sequence ID" value="XM_022454874.1"/>
</dbReference>
<dbReference type="PANTHER" id="PTHR14454:SF11">
    <property type="entry name" value="SERRANO, ISOFORM F"/>
    <property type="match status" value="1"/>
</dbReference>
<dbReference type="RefSeq" id="XP_022310664.1">
    <property type="nucleotide sequence ID" value="XM_022454956.1"/>
</dbReference>
<dbReference type="SMART" id="SM00454">
    <property type="entry name" value="SAM"/>
    <property type="match status" value="1"/>
</dbReference>
<dbReference type="InterPro" id="IPR013761">
    <property type="entry name" value="SAM/pointed_sf"/>
</dbReference>
<evidence type="ECO:0000313" key="4">
    <source>
        <dbReference type="RefSeq" id="XP_022310582.1"/>
    </source>
</evidence>
<dbReference type="PANTHER" id="PTHR14454">
    <property type="entry name" value="GRB2-ASSOCIATED AND REGULATOR OF MAPK PROTEIN FAMILY MEMBER"/>
    <property type="match status" value="1"/>
</dbReference>
<feature type="compositionally biased region" description="Basic and acidic residues" evidence="1">
    <location>
        <begin position="315"/>
        <end position="333"/>
    </location>
</feature>
<feature type="compositionally biased region" description="Polar residues" evidence="1">
    <location>
        <begin position="347"/>
        <end position="358"/>
    </location>
</feature>
<feature type="region of interest" description="Disordered" evidence="1">
    <location>
        <begin position="315"/>
        <end position="467"/>
    </location>
</feature>
<evidence type="ECO:0000256" key="1">
    <source>
        <dbReference type="SAM" id="MobiDB-lite"/>
    </source>
</evidence>
<evidence type="ECO:0000313" key="3">
    <source>
        <dbReference type="Proteomes" id="UP000694844"/>
    </source>
</evidence>
<organism evidence="3 5">
    <name type="scientific">Crassostrea virginica</name>
    <name type="common">Eastern oyster</name>
    <dbReference type="NCBI Taxonomy" id="6565"/>
    <lineage>
        <taxon>Eukaryota</taxon>
        <taxon>Metazoa</taxon>
        <taxon>Spiralia</taxon>
        <taxon>Lophotrochozoa</taxon>
        <taxon>Mollusca</taxon>
        <taxon>Bivalvia</taxon>
        <taxon>Autobranchia</taxon>
        <taxon>Pteriomorphia</taxon>
        <taxon>Ostreida</taxon>
        <taxon>Ostreoidea</taxon>
        <taxon>Ostreidae</taxon>
        <taxon>Crassostrea</taxon>
    </lineage>
</organism>
<sequence>MSSMETRPPDPVPRARTGRRGEEWRFVTADKDFTVEQFYRTYQRGFPLVAVVTQGYYGDIGIEIIGNGQAIYIQKLCKQQRVVAEMHSGKRIIPISIPTVYRARFCIVEKHGINSREYPLAEILRIRNLPCDVQFSQKSQYNLVSVEGTNMATANVRIRLLRTYDELYLVGSPMTEKTIYEDVMVVPFYLEGLRLAPVTGIQGYPSTWPTFLRYLSVAKIPEGGKYGNSDIAIYKKIGAESFKTSCVVPQTYLSISELNAPREQLYEELQRKMKKTQSDRVYDILWDSYSGCPVLKERQSGRMLPPEEKQNKRYVEWRDAKLSNPKDAKEGTRYAKRPLPHLPTGDLTPTSSSLQANTLPMKPVVEPSPQPPHSESNSPNAYPEPDRAADTGQQRNEDRQTVPSAREFEWREKPDNVSGISDKENEQIESVEGDPTKLPPVPERKGSTLTGNLEAPGSSTQRRDSVPRMSVSELQYWLGLLRLEQYADSFRENEVDGGLLLELTEDVLVKDFGMSKFHAIKLCKFATEGYLPRQ</sequence>
<dbReference type="InterPro" id="IPR001660">
    <property type="entry name" value="SAM"/>
</dbReference>
<protein>
    <submittedName>
        <fullName evidence="4 5">Uncharacterized protein LOC111115921</fullName>
    </submittedName>
</protein>
<dbReference type="InterPro" id="IPR052281">
    <property type="entry name" value="GAREM"/>
</dbReference>